<sequence length="86" mass="9385">MDFRIFNGVQVRWKPPPPAAKSPPNVSPHLNGGGGGGGRPGRWPSGREMTLEELEEMEHQHDEVAGLKKQIPLPPTTTARPQVGRD</sequence>
<evidence type="ECO:0000256" key="1">
    <source>
        <dbReference type="SAM" id="MobiDB-lite"/>
    </source>
</evidence>
<comment type="caution">
    <text evidence="2">The sequence shown here is derived from an EMBL/GenBank/DDBJ whole genome shotgun (WGS) entry which is preliminary data.</text>
</comment>
<evidence type="ECO:0000313" key="2">
    <source>
        <dbReference type="EMBL" id="KAK8957215.1"/>
    </source>
</evidence>
<dbReference type="EMBL" id="JBBWWQ010000001">
    <property type="protein sequence ID" value="KAK8957215.1"/>
    <property type="molecule type" value="Genomic_DNA"/>
</dbReference>
<protein>
    <submittedName>
        <fullName evidence="2">Uncharacterized protein</fullName>
    </submittedName>
</protein>
<keyword evidence="3" id="KW-1185">Reference proteome</keyword>
<name>A0AAP0C1T2_9ASPA</name>
<organism evidence="2 3">
    <name type="scientific">Platanthera zijinensis</name>
    <dbReference type="NCBI Taxonomy" id="2320716"/>
    <lineage>
        <taxon>Eukaryota</taxon>
        <taxon>Viridiplantae</taxon>
        <taxon>Streptophyta</taxon>
        <taxon>Embryophyta</taxon>
        <taxon>Tracheophyta</taxon>
        <taxon>Spermatophyta</taxon>
        <taxon>Magnoliopsida</taxon>
        <taxon>Liliopsida</taxon>
        <taxon>Asparagales</taxon>
        <taxon>Orchidaceae</taxon>
        <taxon>Orchidoideae</taxon>
        <taxon>Orchideae</taxon>
        <taxon>Orchidinae</taxon>
        <taxon>Platanthera</taxon>
    </lineage>
</organism>
<feature type="compositionally biased region" description="Basic and acidic residues" evidence="1">
    <location>
        <begin position="57"/>
        <end position="66"/>
    </location>
</feature>
<dbReference type="Proteomes" id="UP001418222">
    <property type="component" value="Unassembled WGS sequence"/>
</dbReference>
<reference evidence="2 3" key="1">
    <citation type="journal article" date="2022" name="Nat. Plants">
        <title>Genomes of leafy and leafless Platanthera orchids illuminate the evolution of mycoheterotrophy.</title>
        <authorList>
            <person name="Li M.H."/>
            <person name="Liu K.W."/>
            <person name="Li Z."/>
            <person name="Lu H.C."/>
            <person name="Ye Q.L."/>
            <person name="Zhang D."/>
            <person name="Wang J.Y."/>
            <person name="Li Y.F."/>
            <person name="Zhong Z.M."/>
            <person name="Liu X."/>
            <person name="Yu X."/>
            <person name="Liu D.K."/>
            <person name="Tu X.D."/>
            <person name="Liu B."/>
            <person name="Hao Y."/>
            <person name="Liao X.Y."/>
            <person name="Jiang Y.T."/>
            <person name="Sun W.H."/>
            <person name="Chen J."/>
            <person name="Chen Y.Q."/>
            <person name="Ai Y."/>
            <person name="Zhai J.W."/>
            <person name="Wu S.S."/>
            <person name="Zhou Z."/>
            <person name="Hsiao Y.Y."/>
            <person name="Wu W.L."/>
            <person name="Chen Y.Y."/>
            <person name="Lin Y.F."/>
            <person name="Hsu J.L."/>
            <person name="Li C.Y."/>
            <person name="Wang Z.W."/>
            <person name="Zhao X."/>
            <person name="Zhong W.Y."/>
            <person name="Ma X.K."/>
            <person name="Ma L."/>
            <person name="Huang J."/>
            <person name="Chen G.Z."/>
            <person name="Huang M.Z."/>
            <person name="Huang L."/>
            <person name="Peng D.H."/>
            <person name="Luo Y.B."/>
            <person name="Zou S.Q."/>
            <person name="Chen S.P."/>
            <person name="Lan S."/>
            <person name="Tsai W.C."/>
            <person name="Van de Peer Y."/>
            <person name="Liu Z.J."/>
        </authorList>
    </citation>
    <scope>NUCLEOTIDE SEQUENCE [LARGE SCALE GENOMIC DNA]</scope>
    <source>
        <strain evidence="2">Lor287</strain>
    </source>
</reference>
<evidence type="ECO:0000313" key="3">
    <source>
        <dbReference type="Proteomes" id="UP001418222"/>
    </source>
</evidence>
<dbReference type="AlphaFoldDB" id="A0AAP0C1T2"/>
<feature type="compositionally biased region" description="Gly residues" evidence="1">
    <location>
        <begin position="31"/>
        <end position="40"/>
    </location>
</feature>
<accession>A0AAP0C1T2</accession>
<gene>
    <name evidence="2" type="ORF">KSP39_PZI001021</name>
</gene>
<feature type="region of interest" description="Disordered" evidence="1">
    <location>
        <begin position="1"/>
        <end position="86"/>
    </location>
</feature>
<proteinExistence type="predicted"/>